<dbReference type="RefSeq" id="WP_160987014.1">
    <property type="nucleotide sequence ID" value="NZ_WVTD01000017.1"/>
</dbReference>
<dbReference type="Proteomes" id="UP000465810">
    <property type="component" value="Unassembled WGS sequence"/>
</dbReference>
<dbReference type="EMBL" id="WVTD01000017">
    <property type="protein sequence ID" value="MYL99570.1"/>
    <property type="molecule type" value="Genomic_DNA"/>
</dbReference>
<accession>A0A7X4GJ28</accession>
<protein>
    <submittedName>
        <fullName evidence="2">Uncharacterized protein</fullName>
    </submittedName>
</protein>
<reference evidence="2 3" key="1">
    <citation type="submission" date="2019-12" db="EMBL/GenBank/DDBJ databases">
        <authorList>
            <person name="Feng G."/>
            <person name="Zhu H."/>
        </authorList>
    </citation>
    <scope>NUCLEOTIDE SEQUENCE [LARGE SCALE GENOMIC DNA]</scope>
    <source>
        <strain evidence="2 3">FGD1</strain>
    </source>
</reference>
<name>A0A7X4GJ28_9SPHN</name>
<feature type="compositionally biased region" description="Low complexity" evidence="1">
    <location>
        <begin position="125"/>
        <end position="144"/>
    </location>
</feature>
<feature type="region of interest" description="Disordered" evidence="1">
    <location>
        <begin position="110"/>
        <end position="144"/>
    </location>
</feature>
<evidence type="ECO:0000256" key="1">
    <source>
        <dbReference type="SAM" id="MobiDB-lite"/>
    </source>
</evidence>
<proteinExistence type="predicted"/>
<keyword evidence="3" id="KW-1185">Reference proteome</keyword>
<organism evidence="2 3">
    <name type="scientific">Novosphingobium silvae</name>
    <dbReference type="NCBI Taxonomy" id="2692619"/>
    <lineage>
        <taxon>Bacteria</taxon>
        <taxon>Pseudomonadati</taxon>
        <taxon>Pseudomonadota</taxon>
        <taxon>Alphaproteobacteria</taxon>
        <taxon>Sphingomonadales</taxon>
        <taxon>Sphingomonadaceae</taxon>
        <taxon>Novosphingobium</taxon>
    </lineage>
</organism>
<gene>
    <name evidence="2" type="ORF">GR702_17550</name>
</gene>
<evidence type="ECO:0000313" key="3">
    <source>
        <dbReference type="Proteomes" id="UP000465810"/>
    </source>
</evidence>
<dbReference type="AlphaFoldDB" id="A0A7X4GJ28"/>
<sequence length="144" mass="14893">MDIKPNRPVRVGNKMLRSGAADSDFLAEVEAELATVAPVDEGALLRELAAGVLELQQLLVAQKAESDQRIADLSEAIAVQVTRHEALQVELGGLTERLVALEAGGSDIQGKVSPAAEVKQDADVAGGAAKKPATKAAGKASDED</sequence>
<comment type="caution">
    <text evidence="2">The sequence shown here is derived from an EMBL/GenBank/DDBJ whole genome shotgun (WGS) entry which is preliminary data.</text>
</comment>
<evidence type="ECO:0000313" key="2">
    <source>
        <dbReference type="EMBL" id="MYL99570.1"/>
    </source>
</evidence>